<feature type="compositionally biased region" description="Basic and acidic residues" evidence="1">
    <location>
        <begin position="19"/>
        <end position="29"/>
    </location>
</feature>
<feature type="region of interest" description="Disordered" evidence="1">
    <location>
        <begin position="60"/>
        <end position="82"/>
    </location>
</feature>
<feature type="region of interest" description="Disordered" evidence="1">
    <location>
        <begin position="1"/>
        <end position="34"/>
    </location>
</feature>
<organism evidence="2 3">
    <name type="scientific">Cellulomonas rhizosphaerae</name>
    <dbReference type="NCBI Taxonomy" id="2293719"/>
    <lineage>
        <taxon>Bacteria</taxon>
        <taxon>Bacillati</taxon>
        <taxon>Actinomycetota</taxon>
        <taxon>Actinomycetes</taxon>
        <taxon>Micrococcales</taxon>
        <taxon>Cellulomonadaceae</taxon>
        <taxon>Cellulomonas</taxon>
    </lineage>
</organism>
<dbReference type="RefSeq" id="WP_118767961.1">
    <property type="nucleotide sequence ID" value="NZ_QWKP01000212.1"/>
</dbReference>
<dbReference type="EMBL" id="QWKP01000212">
    <property type="protein sequence ID" value="RHA38598.1"/>
    <property type="molecule type" value="Genomic_DNA"/>
</dbReference>
<sequence length="82" mass="8405">MVSQIPRRREAILMTTSDDDARPFPDHVTEGGVPDPVVATAPVADAAPDDESAADRFLDGEGKGVFPVAGPGAGTVPPVAPR</sequence>
<comment type="caution">
    <text evidence="2">The sequence shown here is derived from an EMBL/GenBank/DDBJ whole genome shotgun (WGS) entry which is preliminary data.</text>
</comment>
<evidence type="ECO:0000313" key="2">
    <source>
        <dbReference type="EMBL" id="RHA38598.1"/>
    </source>
</evidence>
<keyword evidence="3" id="KW-1185">Reference proteome</keyword>
<name>A0A413RJC5_9CELL</name>
<protein>
    <submittedName>
        <fullName evidence="2">Uncharacterized protein</fullName>
    </submittedName>
</protein>
<dbReference type="Proteomes" id="UP000283374">
    <property type="component" value="Unassembled WGS sequence"/>
</dbReference>
<evidence type="ECO:0000256" key="1">
    <source>
        <dbReference type="SAM" id="MobiDB-lite"/>
    </source>
</evidence>
<evidence type="ECO:0000313" key="3">
    <source>
        <dbReference type="Proteomes" id="UP000283374"/>
    </source>
</evidence>
<feature type="compositionally biased region" description="Low complexity" evidence="1">
    <location>
        <begin position="64"/>
        <end position="82"/>
    </location>
</feature>
<reference evidence="2 3" key="1">
    <citation type="submission" date="2018-08" db="EMBL/GenBank/DDBJ databases">
        <title>Cellulomonas rhizosphaerae sp. nov., a novel actinomycete isolated from soil.</title>
        <authorList>
            <person name="Tian Y."/>
        </authorList>
    </citation>
    <scope>NUCLEOTIDE SEQUENCE [LARGE SCALE GENOMIC DNA]</scope>
    <source>
        <strain evidence="2 3">NEAU-TCZ24</strain>
    </source>
</reference>
<dbReference type="AlphaFoldDB" id="A0A413RJC5"/>
<proteinExistence type="predicted"/>
<gene>
    <name evidence="2" type="ORF">D1825_13665</name>
</gene>
<accession>A0A413RJC5</accession>